<dbReference type="STRING" id="62062.ENSHHUP00000085579"/>
<evidence type="ECO:0000313" key="6">
    <source>
        <dbReference type="Proteomes" id="UP000314982"/>
    </source>
</evidence>
<name>A0A4W5RME0_9TELE</name>
<keyword evidence="3" id="KW-0732">Signal</keyword>
<keyword evidence="6" id="KW-1185">Reference proteome</keyword>
<evidence type="ECO:0000256" key="1">
    <source>
        <dbReference type="ARBA" id="ARBA00023157"/>
    </source>
</evidence>
<feature type="signal peptide" evidence="3">
    <location>
        <begin position="1"/>
        <end position="25"/>
    </location>
</feature>
<protein>
    <recommendedName>
        <fullName evidence="4">Laminin N-terminal domain-containing protein</fullName>
    </recommendedName>
</protein>
<proteinExistence type="predicted"/>
<dbReference type="Ensembl" id="ENSHHUT00000088255.1">
    <property type="protein sequence ID" value="ENSHHUP00000085579.1"/>
    <property type="gene ID" value="ENSHHUG00000049573.1"/>
</dbReference>
<accession>A0A4W5RME0</accession>
<evidence type="ECO:0000259" key="4">
    <source>
        <dbReference type="PROSITE" id="PS51117"/>
    </source>
</evidence>
<keyword evidence="1" id="KW-1015">Disulfide bond</keyword>
<keyword evidence="2" id="KW-0424">Laminin EGF-like domain</keyword>
<reference evidence="6" key="1">
    <citation type="submission" date="2018-06" db="EMBL/GenBank/DDBJ databases">
        <title>Genome assembly of Danube salmon.</title>
        <authorList>
            <person name="Macqueen D.J."/>
            <person name="Gundappa M.K."/>
        </authorList>
    </citation>
    <scope>NUCLEOTIDE SEQUENCE [LARGE SCALE GENOMIC DNA]</scope>
</reference>
<dbReference type="AlphaFoldDB" id="A0A4W5RME0"/>
<evidence type="ECO:0000313" key="5">
    <source>
        <dbReference type="Ensembl" id="ENSHHUP00000085579.1"/>
    </source>
</evidence>
<organism evidence="5 6">
    <name type="scientific">Hucho hucho</name>
    <name type="common">huchen</name>
    <dbReference type="NCBI Taxonomy" id="62062"/>
    <lineage>
        <taxon>Eukaryota</taxon>
        <taxon>Metazoa</taxon>
        <taxon>Chordata</taxon>
        <taxon>Craniata</taxon>
        <taxon>Vertebrata</taxon>
        <taxon>Euteleostomi</taxon>
        <taxon>Actinopterygii</taxon>
        <taxon>Neopterygii</taxon>
        <taxon>Teleostei</taxon>
        <taxon>Protacanthopterygii</taxon>
        <taxon>Salmoniformes</taxon>
        <taxon>Salmonidae</taxon>
        <taxon>Salmoninae</taxon>
        <taxon>Hucho</taxon>
    </lineage>
</organism>
<reference evidence="5" key="2">
    <citation type="submission" date="2025-08" db="UniProtKB">
        <authorList>
            <consortium name="Ensembl"/>
        </authorList>
    </citation>
    <scope>IDENTIFICATION</scope>
</reference>
<dbReference type="Gene3D" id="2.60.120.260">
    <property type="entry name" value="Galactose-binding domain-like"/>
    <property type="match status" value="1"/>
</dbReference>
<dbReference type="Pfam" id="PF00055">
    <property type="entry name" value="Laminin_N"/>
    <property type="match status" value="1"/>
</dbReference>
<evidence type="ECO:0000256" key="2">
    <source>
        <dbReference type="ARBA" id="ARBA00023292"/>
    </source>
</evidence>
<evidence type="ECO:0000256" key="3">
    <source>
        <dbReference type="SAM" id="SignalP"/>
    </source>
</evidence>
<feature type="domain" description="Laminin N-terminal" evidence="4">
    <location>
        <begin position="27"/>
        <end position="96"/>
    </location>
</feature>
<dbReference type="PROSITE" id="PS51117">
    <property type="entry name" value="LAMININ_NTER"/>
    <property type="match status" value="1"/>
</dbReference>
<dbReference type="Proteomes" id="UP000314982">
    <property type="component" value="Unassembled WGS sequence"/>
</dbReference>
<sequence>MLIHRVRIYFCLCCMFLLHPDHTHGCTHGSCYPATGDLLVGREKSLKASSTCGSRKKDAYCIVSHLQVCVCVSNILSLPLPPSVLSFCFTSDLCHL</sequence>
<feature type="chain" id="PRO_5021232148" description="Laminin N-terminal domain-containing protein" evidence="3">
    <location>
        <begin position="26"/>
        <end position="96"/>
    </location>
</feature>
<dbReference type="InterPro" id="IPR008211">
    <property type="entry name" value="Laminin_N"/>
</dbReference>
<reference evidence="5" key="3">
    <citation type="submission" date="2025-09" db="UniProtKB">
        <authorList>
            <consortium name="Ensembl"/>
        </authorList>
    </citation>
    <scope>IDENTIFICATION</scope>
</reference>